<accession>A0ABR3MPI7</accession>
<protein>
    <submittedName>
        <fullName evidence="1">Uncharacterized protein</fullName>
    </submittedName>
</protein>
<dbReference type="Proteomes" id="UP001558613">
    <property type="component" value="Unassembled WGS sequence"/>
</dbReference>
<sequence>MGHLYSQNFFNVLSPRDSFTTLTLSFCQNGSPQTVNHLNVAISAKAQRGEELHLARPKLLNHFYRPSLRSLAAPAVSASANRNPVSLPSPLCRISFVTAQTYLADVLKCRGPRADNPASAGAAGCSSQRGTI</sequence>
<evidence type="ECO:0000313" key="2">
    <source>
        <dbReference type="Proteomes" id="UP001558613"/>
    </source>
</evidence>
<evidence type="ECO:0000313" key="1">
    <source>
        <dbReference type="EMBL" id="KAL1266529.1"/>
    </source>
</evidence>
<gene>
    <name evidence="1" type="ORF">QQF64_002204</name>
</gene>
<comment type="caution">
    <text evidence="1">The sequence shown here is derived from an EMBL/GenBank/DDBJ whole genome shotgun (WGS) entry which is preliminary data.</text>
</comment>
<reference evidence="1 2" key="1">
    <citation type="submission" date="2023-09" db="EMBL/GenBank/DDBJ databases">
        <authorList>
            <person name="Wang M."/>
        </authorList>
    </citation>
    <scope>NUCLEOTIDE SEQUENCE [LARGE SCALE GENOMIC DNA]</scope>
    <source>
        <strain evidence="1">GT-2023</strain>
        <tissue evidence="1">Liver</tissue>
    </source>
</reference>
<dbReference type="EMBL" id="JAYMGO010000010">
    <property type="protein sequence ID" value="KAL1266529.1"/>
    <property type="molecule type" value="Genomic_DNA"/>
</dbReference>
<proteinExistence type="predicted"/>
<keyword evidence="2" id="KW-1185">Reference proteome</keyword>
<name>A0ABR3MPI7_9TELE</name>
<organism evidence="1 2">
    <name type="scientific">Cirrhinus molitorella</name>
    <name type="common">mud carp</name>
    <dbReference type="NCBI Taxonomy" id="172907"/>
    <lineage>
        <taxon>Eukaryota</taxon>
        <taxon>Metazoa</taxon>
        <taxon>Chordata</taxon>
        <taxon>Craniata</taxon>
        <taxon>Vertebrata</taxon>
        <taxon>Euteleostomi</taxon>
        <taxon>Actinopterygii</taxon>
        <taxon>Neopterygii</taxon>
        <taxon>Teleostei</taxon>
        <taxon>Ostariophysi</taxon>
        <taxon>Cypriniformes</taxon>
        <taxon>Cyprinidae</taxon>
        <taxon>Labeoninae</taxon>
        <taxon>Labeonini</taxon>
        <taxon>Cirrhinus</taxon>
    </lineage>
</organism>